<keyword evidence="1" id="KW-1133">Transmembrane helix</keyword>
<evidence type="ECO:0000313" key="2">
    <source>
        <dbReference type="EMBL" id="OGL39453.1"/>
    </source>
</evidence>
<evidence type="ECO:0000256" key="1">
    <source>
        <dbReference type="SAM" id="Phobius"/>
    </source>
</evidence>
<reference evidence="2 3" key="1">
    <citation type="journal article" date="2016" name="Nat. Commun.">
        <title>Thousands of microbial genomes shed light on interconnected biogeochemical processes in an aquifer system.</title>
        <authorList>
            <person name="Anantharaman K."/>
            <person name="Brown C.T."/>
            <person name="Hug L.A."/>
            <person name="Sharon I."/>
            <person name="Castelle C.J."/>
            <person name="Probst A.J."/>
            <person name="Thomas B.C."/>
            <person name="Singh A."/>
            <person name="Wilkins M.J."/>
            <person name="Karaoz U."/>
            <person name="Brodie E.L."/>
            <person name="Williams K.H."/>
            <person name="Hubbard S.S."/>
            <person name="Banfield J.F."/>
        </authorList>
    </citation>
    <scope>NUCLEOTIDE SEQUENCE [LARGE SCALE GENOMIC DNA]</scope>
</reference>
<organism evidence="2 3">
    <name type="scientific">Candidatus Schekmanbacteria bacterium GWA2_38_11</name>
    <dbReference type="NCBI Taxonomy" id="1817876"/>
    <lineage>
        <taxon>Bacteria</taxon>
        <taxon>Candidatus Schekmaniibacteriota</taxon>
    </lineage>
</organism>
<keyword evidence="1" id="KW-0472">Membrane</keyword>
<feature type="transmembrane region" description="Helical" evidence="1">
    <location>
        <begin position="23"/>
        <end position="44"/>
    </location>
</feature>
<dbReference type="EMBL" id="MGDB01000118">
    <property type="protein sequence ID" value="OGL39453.1"/>
    <property type="molecule type" value="Genomic_DNA"/>
</dbReference>
<comment type="caution">
    <text evidence="2">The sequence shown here is derived from an EMBL/GenBank/DDBJ whole genome shotgun (WGS) entry which is preliminary data.</text>
</comment>
<gene>
    <name evidence="2" type="ORF">A2042_02145</name>
</gene>
<proteinExistence type="predicted"/>
<sequence length="70" mass="8427">MNREEAHKIVRETLQNKFDKKRFIYFVKNLLLINLLLLLSQMTISLTQLNKPKLTTTKNKLTRWFISFMA</sequence>
<name>A0A1F7RD18_9BACT</name>
<evidence type="ECO:0000313" key="3">
    <source>
        <dbReference type="Proteomes" id="UP000178526"/>
    </source>
</evidence>
<accession>A0A1F7RD18</accession>
<dbReference type="Proteomes" id="UP000178526">
    <property type="component" value="Unassembled WGS sequence"/>
</dbReference>
<keyword evidence="1" id="KW-0812">Transmembrane</keyword>
<protein>
    <submittedName>
        <fullName evidence="2">Uncharacterized protein</fullName>
    </submittedName>
</protein>
<dbReference type="AlphaFoldDB" id="A0A1F7RD18"/>